<feature type="domain" description="DUF6598" evidence="2">
    <location>
        <begin position="75"/>
        <end position="147"/>
    </location>
</feature>
<organism evidence="3">
    <name type="scientific">Saccharum hybrid cultivar R570</name>
    <dbReference type="NCBI Taxonomy" id="131158"/>
    <lineage>
        <taxon>Eukaryota</taxon>
        <taxon>Viridiplantae</taxon>
        <taxon>Streptophyta</taxon>
        <taxon>Embryophyta</taxon>
        <taxon>Tracheophyta</taxon>
        <taxon>Spermatophyta</taxon>
        <taxon>Magnoliopsida</taxon>
        <taxon>Liliopsida</taxon>
        <taxon>Poales</taxon>
        <taxon>Poaceae</taxon>
        <taxon>PACMAD clade</taxon>
        <taxon>Panicoideae</taxon>
        <taxon>Andropogonodae</taxon>
        <taxon>Andropogoneae</taxon>
        <taxon>Saccharinae</taxon>
        <taxon>Saccharum</taxon>
        <taxon>Saccharum officinarum species complex</taxon>
    </lineage>
</organism>
<gene>
    <name evidence="3" type="ORF">SHCRBa_028_K15_R_270</name>
</gene>
<protein>
    <recommendedName>
        <fullName evidence="2">DUF6598 domain-containing protein</fullName>
    </recommendedName>
</protein>
<dbReference type="PANTHER" id="PTHR33065:SF88">
    <property type="entry name" value="OS11G0104220 PROTEIN"/>
    <property type="match status" value="1"/>
</dbReference>
<feature type="region of interest" description="Disordered" evidence="1">
    <location>
        <begin position="1"/>
        <end position="28"/>
    </location>
</feature>
<sequence length="155" mass="17777">MGQEKARTPTDCERRRTDGGRFEDEEKEDDDHFEIIGFRRTWELCYASDDGSFEDITVPSMGLYVPEHAICQSGLQFFSVKVVQLKEDEGLHWPLHVYGSIATKDSADPRRNLLFDHTRDSCQIITQEDPFLQLTGPSRAAVLIDPVRQLLSKFN</sequence>
<feature type="compositionally biased region" description="Basic and acidic residues" evidence="1">
    <location>
        <begin position="1"/>
        <end position="24"/>
    </location>
</feature>
<evidence type="ECO:0000313" key="3">
    <source>
        <dbReference type="EMBL" id="AGT17250.1"/>
    </source>
</evidence>
<evidence type="ECO:0000256" key="1">
    <source>
        <dbReference type="SAM" id="MobiDB-lite"/>
    </source>
</evidence>
<dbReference type="InterPro" id="IPR046533">
    <property type="entry name" value="DUF6598"/>
</dbReference>
<name>A0A059Q2B7_9POAL</name>
<dbReference type="Pfam" id="PF20241">
    <property type="entry name" value="DUF6598"/>
    <property type="match status" value="1"/>
</dbReference>
<dbReference type="AlphaFoldDB" id="A0A059Q2B7"/>
<accession>A0A059Q2B7</accession>
<dbReference type="EMBL" id="KF184834">
    <property type="protein sequence ID" value="AGT17250.1"/>
    <property type="molecule type" value="Genomic_DNA"/>
</dbReference>
<reference evidence="3" key="1">
    <citation type="submission" date="2013-05" db="EMBL/GenBank/DDBJ databases">
        <title>Building the sugarcane genome for biotechnology and identifying evolutionary trends.</title>
        <authorList>
            <person name="De Setta N."/>
            <person name="Monteiro-Vitorello C.B."/>
            <person name="Metcalfe C.J."/>
            <person name="Cruz G.M.Q."/>
            <person name="Del Bem L.E."/>
            <person name="Vicentini R."/>
            <person name="Nogueira F.T.S."/>
            <person name="Campos R.A."/>
            <person name="Nunes S.L."/>
            <person name="Turrini P.C.G."/>
            <person name="Vieira A.P."/>
            <person name="Cruz E.A.O."/>
            <person name="Correa T.C.S."/>
            <person name="Hotta C.T."/>
            <person name="de Mello-Varani A."/>
            <person name="Vautrin S."/>
            <person name="Trindade A.S."/>
            <person name="Vilela M.M."/>
            <person name="Horta C.L."/>
            <person name="Sato P.M."/>
            <person name="de Andrade R.F."/>
            <person name="Nishiyama M.Y."/>
            <person name="Cardoso-Silva C.B."/>
            <person name="Scortecci K.C."/>
            <person name="Garcia A.A.F."/>
            <person name="Carneiro M.S."/>
            <person name="Kim C."/>
            <person name="Paterson A.H."/>
            <person name="Berges H."/>
            <person name="D'Hont A."/>
            <person name="de-Souza A.P."/>
            <person name="Souza G.M."/>
            <person name="Vincentz M."/>
            <person name="Kitajima J.P."/>
            <person name="Van Sluys M.-A."/>
        </authorList>
    </citation>
    <scope>NUCLEOTIDE SEQUENCE</scope>
</reference>
<evidence type="ECO:0000259" key="2">
    <source>
        <dbReference type="Pfam" id="PF20241"/>
    </source>
</evidence>
<proteinExistence type="predicted"/>
<dbReference type="PANTHER" id="PTHR33065">
    <property type="entry name" value="OS07G0486400 PROTEIN"/>
    <property type="match status" value="1"/>
</dbReference>